<evidence type="ECO:0000313" key="2">
    <source>
        <dbReference type="Proteomes" id="UP000198873"/>
    </source>
</evidence>
<protein>
    <submittedName>
        <fullName evidence="1">Uncharacterized protein</fullName>
    </submittedName>
</protein>
<dbReference type="RefSeq" id="WP_093841890.1">
    <property type="nucleotide sequence ID" value="NZ_CP054938.1"/>
</dbReference>
<name>A0A1I6P263_9ACTN</name>
<dbReference type="AlphaFoldDB" id="A0A1I6P263"/>
<evidence type="ECO:0000313" key="1">
    <source>
        <dbReference type="EMBL" id="SFS34233.1"/>
    </source>
</evidence>
<keyword evidence="2" id="KW-1185">Reference proteome</keyword>
<sequence length="82" mass="8762">MSTAPQPPTSAERLATAERVRTAEQVVNEVREAMTAAGVILPSLRIDLASCSGDAKRPLIELGRCNLDMARKLASVLRGCAR</sequence>
<dbReference type="Proteomes" id="UP000198873">
    <property type="component" value="Unassembled WGS sequence"/>
</dbReference>
<dbReference type="EMBL" id="FPAB01000001">
    <property type="protein sequence ID" value="SFS34233.1"/>
    <property type="molecule type" value="Genomic_DNA"/>
</dbReference>
<reference evidence="2" key="1">
    <citation type="submission" date="2016-10" db="EMBL/GenBank/DDBJ databases">
        <authorList>
            <person name="Varghese N."/>
            <person name="Submissions S."/>
        </authorList>
    </citation>
    <scope>NUCLEOTIDE SEQUENCE [LARGE SCALE GENOMIC DNA]</scope>
    <source>
        <strain evidence="2">CGMCC 4.7047</strain>
    </source>
</reference>
<dbReference type="STRING" id="1176198.SAMN05444716_101220"/>
<accession>A0A1I6P263</accession>
<proteinExistence type="predicted"/>
<organism evidence="1 2">
    <name type="scientific">Streptomyces harbinensis</name>
    <dbReference type="NCBI Taxonomy" id="1176198"/>
    <lineage>
        <taxon>Bacteria</taxon>
        <taxon>Bacillati</taxon>
        <taxon>Actinomycetota</taxon>
        <taxon>Actinomycetes</taxon>
        <taxon>Kitasatosporales</taxon>
        <taxon>Streptomycetaceae</taxon>
        <taxon>Streptomyces</taxon>
    </lineage>
</organism>
<gene>
    <name evidence="1" type="ORF">SAMN05444716_101220</name>
</gene>